<proteinExistence type="predicted"/>
<reference evidence="1 2" key="2">
    <citation type="journal article" date="2017" name="Genome Biol.">
        <title>New reference genome sequences of hot pepper reveal the massive evolution of plant disease-resistance genes by retroduplication.</title>
        <authorList>
            <person name="Kim S."/>
            <person name="Park J."/>
            <person name="Yeom S.I."/>
            <person name="Kim Y.M."/>
            <person name="Seo E."/>
            <person name="Kim K.T."/>
            <person name="Kim M.S."/>
            <person name="Lee J.M."/>
            <person name="Cheong K."/>
            <person name="Shin H.S."/>
            <person name="Kim S.B."/>
            <person name="Han K."/>
            <person name="Lee J."/>
            <person name="Park M."/>
            <person name="Lee H.A."/>
            <person name="Lee H.Y."/>
            <person name="Lee Y."/>
            <person name="Oh S."/>
            <person name="Lee J.H."/>
            <person name="Choi E."/>
            <person name="Choi E."/>
            <person name="Lee S.E."/>
            <person name="Jeon J."/>
            <person name="Kim H."/>
            <person name="Choi G."/>
            <person name="Song H."/>
            <person name="Lee J."/>
            <person name="Lee S.C."/>
            <person name="Kwon J.K."/>
            <person name="Lee H.Y."/>
            <person name="Koo N."/>
            <person name="Hong Y."/>
            <person name="Kim R.W."/>
            <person name="Kang W.H."/>
            <person name="Huh J.H."/>
            <person name="Kang B.C."/>
            <person name="Yang T.J."/>
            <person name="Lee Y.H."/>
            <person name="Bennetzen J.L."/>
            <person name="Choi D."/>
        </authorList>
    </citation>
    <scope>NUCLEOTIDE SEQUENCE [LARGE SCALE GENOMIC DNA]</scope>
    <source>
        <strain evidence="2">cv. CM334</strain>
    </source>
</reference>
<evidence type="ECO:0000313" key="1">
    <source>
        <dbReference type="EMBL" id="PHT81887.1"/>
    </source>
</evidence>
<comment type="caution">
    <text evidence="1">The sequence shown here is derived from an EMBL/GenBank/DDBJ whole genome shotgun (WGS) entry which is preliminary data.</text>
</comment>
<keyword evidence="2" id="KW-1185">Reference proteome</keyword>
<dbReference type="OMA" id="RRQNWII"/>
<organism evidence="1 2">
    <name type="scientific">Capsicum annuum</name>
    <name type="common">Capsicum pepper</name>
    <dbReference type="NCBI Taxonomy" id="4072"/>
    <lineage>
        <taxon>Eukaryota</taxon>
        <taxon>Viridiplantae</taxon>
        <taxon>Streptophyta</taxon>
        <taxon>Embryophyta</taxon>
        <taxon>Tracheophyta</taxon>
        <taxon>Spermatophyta</taxon>
        <taxon>Magnoliopsida</taxon>
        <taxon>eudicotyledons</taxon>
        <taxon>Gunneridae</taxon>
        <taxon>Pentapetalae</taxon>
        <taxon>asterids</taxon>
        <taxon>lamiids</taxon>
        <taxon>Solanales</taxon>
        <taxon>Solanaceae</taxon>
        <taxon>Solanoideae</taxon>
        <taxon>Capsiceae</taxon>
        <taxon>Capsicum</taxon>
    </lineage>
</organism>
<accession>A0A2G2ZIQ4</accession>
<evidence type="ECO:0000313" key="2">
    <source>
        <dbReference type="Proteomes" id="UP000222542"/>
    </source>
</evidence>
<protein>
    <submittedName>
        <fullName evidence="1">Uncharacterized protein</fullName>
    </submittedName>
</protein>
<dbReference type="Proteomes" id="UP000222542">
    <property type="component" value="Unassembled WGS sequence"/>
</dbReference>
<gene>
    <name evidence="1" type="ORF">T459_14902</name>
</gene>
<reference evidence="1 2" key="1">
    <citation type="journal article" date="2014" name="Nat. Genet.">
        <title>Genome sequence of the hot pepper provides insights into the evolution of pungency in Capsicum species.</title>
        <authorList>
            <person name="Kim S."/>
            <person name="Park M."/>
            <person name="Yeom S.I."/>
            <person name="Kim Y.M."/>
            <person name="Lee J.M."/>
            <person name="Lee H.A."/>
            <person name="Seo E."/>
            <person name="Choi J."/>
            <person name="Cheong K."/>
            <person name="Kim K.T."/>
            <person name="Jung K."/>
            <person name="Lee G.W."/>
            <person name="Oh S.K."/>
            <person name="Bae C."/>
            <person name="Kim S.B."/>
            <person name="Lee H.Y."/>
            <person name="Kim S.Y."/>
            <person name="Kim M.S."/>
            <person name="Kang B.C."/>
            <person name="Jo Y.D."/>
            <person name="Yang H.B."/>
            <person name="Jeong H.J."/>
            <person name="Kang W.H."/>
            <person name="Kwon J.K."/>
            <person name="Shin C."/>
            <person name="Lim J.Y."/>
            <person name="Park J.H."/>
            <person name="Huh J.H."/>
            <person name="Kim J.S."/>
            <person name="Kim B.D."/>
            <person name="Cohen O."/>
            <person name="Paran I."/>
            <person name="Suh M.C."/>
            <person name="Lee S.B."/>
            <person name="Kim Y.K."/>
            <person name="Shin Y."/>
            <person name="Noh S.J."/>
            <person name="Park J."/>
            <person name="Seo Y.S."/>
            <person name="Kwon S.Y."/>
            <person name="Kim H.A."/>
            <person name="Park J.M."/>
            <person name="Kim H.J."/>
            <person name="Choi S.B."/>
            <person name="Bosland P.W."/>
            <person name="Reeves G."/>
            <person name="Jo S.H."/>
            <person name="Lee B.W."/>
            <person name="Cho H.T."/>
            <person name="Choi H.S."/>
            <person name="Lee M.S."/>
            <person name="Yu Y."/>
            <person name="Do Choi Y."/>
            <person name="Park B.S."/>
            <person name="van Deynze A."/>
            <person name="Ashrafi H."/>
            <person name="Hill T."/>
            <person name="Kim W.T."/>
            <person name="Pai H.S."/>
            <person name="Ahn H.K."/>
            <person name="Yeam I."/>
            <person name="Giovannoni J.J."/>
            <person name="Rose J.K."/>
            <person name="Sorensen I."/>
            <person name="Lee S.J."/>
            <person name="Kim R.W."/>
            <person name="Choi I.Y."/>
            <person name="Choi B.S."/>
            <person name="Lim J.S."/>
            <person name="Lee Y.H."/>
            <person name="Choi D."/>
        </authorList>
    </citation>
    <scope>NUCLEOTIDE SEQUENCE [LARGE SCALE GENOMIC DNA]</scope>
    <source>
        <strain evidence="2">cv. CM334</strain>
    </source>
</reference>
<sequence>MDRQYNFDADEDEVIVGVPLSYISFLESNDVVSELQKDFIKESKGNTIMVSPMSCVPTNVQNVDGLHSIQNKKGKKKVVEIIPENTHYLHTHTFEQRRQNWIITNKSRNDGRIDYEYHHLETHKMFRSMAEIYRFMVYGEIPKTKKNSSKSGETFQVTLKRKPHIRGDSLIRHYVVGTCEDCNGVYIKDRREVNLSDCDIPSNIGIKGKSKVGDLYGKQLVNLEDDALTKHVSLGDAASSASGKPFYYLWDFELKLEAGNAKFT</sequence>
<dbReference type="AlphaFoldDB" id="A0A2G2ZIQ4"/>
<dbReference type="EMBL" id="AYRZ02000005">
    <property type="protein sequence ID" value="PHT81887.1"/>
    <property type="molecule type" value="Genomic_DNA"/>
</dbReference>
<name>A0A2G2ZIQ4_CAPAN</name>
<dbReference type="Gramene" id="PHT81887">
    <property type="protein sequence ID" value="PHT81887"/>
    <property type="gene ID" value="T459_14902"/>
</dbReference>